<dbReference type="PANTHER" id="PTHR30149:SF0">
    <property type="entry name" value="HYDROGENASE MATURATION FACTOR HYPD"/>
    <property type="match status" value="1"/>
</dbReference>
<dbReference type="GO" id="GO:0070025">
    <property type="term" value="F:carbon monoxide binding"/>
    <property type="evidence" value="ECO:0007669"/>
    <property type="project" value="TreeGrafter"/>
</dbReference>
<dbReference type="Gene3D" id="3.40.50.11750">
    <property type="entry name" value="HypD, alpha/beta domain 1"/>
    <property type="match status" value="2"/>
</dbReference>
<dbReference type="OrthoDB" id="9770424at2"/>
<evidence type="ECO:0000313" key="5">
    <source>
        <dbReference type="Proteomes" id="UP000326944"/>
    </source>
</evidence>
<evidence type="ECO:0000256" key="1">
    <source>
        <dbReference type="ARBA" id="ARBA00007888"/>
    </source>
</evidence>
<dbReference type="Proteomes" id="UP000326944">
    <property type="component" value="Chromosome"/>
</dbReference>
<comment type="similarity">
    <text evidence="1">Belongs to the HypD family.</text>
</comment>
<dbReference type="GO" id="GO:0005506">
    <property type="term" value="F:iron ion binding"/>
    <property type="evidence" value="ECO:0007669"/>
    <property type="project" value="TreeGrafter"/>
</dbReference>
<organism evidence="4 5">
    <name type="scientific">Sulfurimonas lithotrophica</name>
    <dbReference type="NCBI Taxonomy" id="2590022"/>
    <lineage>
        <taxon>Bacteria</taxon>
        <taxon>Pseudomonadati</taxon>
        <taxon>Campylobacterota</taxon>
        <taxon>Epsilonproteobacteria</taxon>
        <taxon>Campylobacterales</taxon>
        <taxon>Sulfurimonadaceae</taxon>
        <taxon>Sulfurimonas</taxon>
    </lineage>
</organism>
<dbReference type="InterPro" id="IPR042244">
    <property type="entry name" value="HypD_2_sf"/>
</dbReference>
<keyword evidence="2" id="KW-0479">Metal-binding</keyword>
<dbReference type="PANTHER" id="PTHR30149">
    <property type="entry name" value="HYDROGENASE PROTEIN ASSEMBLY PROTEIN HYPD"/>
    <property type="match status" value="1"/>
</dbReference>
<keyword evidence="3" id="KW-0408">Iron</keyword>
<proteinExistence type="inferred from homology"/>
<evidence type="ECO:0000313" key="4">
    <source>
        <dbReference type="EMBL" id="QFR48977.1"/>
    </source>
</evidence>
<dbReference type="PIRSF" id="PIRSF005622">
    <property type="entry name" value="Hydrgn_mat_hypD"/>
    <property type="match status" value="1"/>
</dbReference>
<dbReference type="RefSeq" id="WP_152306920.1">
    <property type="nucleotide sequence ID" value="NZ_CP043617.1"/>
</dbReference>
<evidence type="ECO:0000256" key="2">
    <source>
        <dbReference type="ARBA" id="ARBA00022723"/>
    </source>
</evidence>
<accession>A0A5P8P075</accession>
<dbReference type="AlphaFoldDB" id="A0A5P8P075"/>
<gene>
    <name evidence="4" type="primary">hypD</name>
    <name evidence="4" type="ORF">FJR48_04265</name>
</gene>
<dbReference type="EMBL" id="CP043617">
    <property type="protein sequence ID" value="QFR48977.1"/>
    <property type="molecule type" value="Genomic_DNA"/>
</dbReference>
<dbReference type="InterPro" id="IPR002780">
    <property type="entry name" value="Hyd_form_HypD"/>
</dbReference>
<dbReference type="Gene3D" id="6.10.20.100">
    <property type="match status" value="1"/>
</dbReference>
<evidence type="ECO:0000256" key="3">
    <source>
        <dbReference type="ARBA" id="ARBA00023004"/>
    </source>
</evidence>
<dbReference type="GO" id="GO:0051604">
    <property type="term" value="P:protein maturation"/>
    <property type="evidence" value="ECO:0007669"/>
    <property type="project" value="TreeGrafter"/>
</dbReference>
<dbReference type="Pfam" id="PF01924">
    <property type="entry name" value="HypD"/>
    <property type="match status" value="1"/>
</dbReference>
<dbReference type="NCBIfam" id="TIGR00075">
    <property type="entry name" value="hypD"/>
    <property type="match status" value="1"/>
</dbReference>
<dbReference type="KEGG" id="sulg:FJR48_04265"/>
<protein>
    <submittedName>
        <fullName evidence="4">Hydrogenase formation protein HypD</fullName>
    </submittedName>
</protein>
<keyword evidence="5" id="KW-1185">Reference proteome</keyword>
<reference evidence="4 5" key="1">
    <citation type="submission" date="2019-09" db="EMBL/GenBank/DDBJ databases">
        <title>Sulfurimonas gotlandica sp. nov., a chemoautotrophic and psychrotolerant epsilonproteobacterium isolated from a pelagic redoxcline, and an emended description of the genus Sulfurimonas.</title>
        <authorList>
            <person name="Wang S."/>
            <person name="Jiang L."/>
            <person name="Shao S."/>
        </authorList>
    </citation>
    <scope>NUCLEOTIDE SEQUENCE [LARGE SCALE GENOMIC DNA]</scope>
    <source>
        <strain evidence="4 5">GYSZ_1</strain>
    </source>
</reference>
<dbReference type="GO" id="GO:0051539">
    <property type="term" value="F:4 iron, 4 sulfur cluster binding"/>
    <property type="evidence" value="ECO:0007669"/>
    <property type="project" value="TreeGrafter"/>
</dbReference>
<name>A0A5P8P075_9BACT</name>
<dbReference type="InterPro" id="IPR042243">
    <property type="entry name" value="HypD_1"/>
</dbReference>
<sequence>MSLELKNLYDNFRDADTIKAYAKIIAEDAKKLQNPINIMEVCGGHTHTIMKYGIPQLLPENIKFIHGPGCPVCIMPKERIDHAYILSMQEDVILVTLGDMIKVPGSNGSLQAARSKGADVRFVYSPMECIKIAEENPNKKVIFFAIGFETTTPMTAALLDAVIKKDIKNIYFHINHVTVPEVMRELIDSRDEHVDSYNNKIDAFLGPSHVSVISGSKIYEEFPRDYKRPVVVSGFEPVDVMQAISMILKQFIQNRCELEIEYKRLVSYDGNLKAQSLIDKYFEKRGMFKWRGLGNIPDSALKLRDEYAKYDAEIIYKEVLPLEEIEDHKLCICGDILRGMANPPECTIFGTACKPSSPVGSCMVSSEGACAAYYKYGNLL</sequence>